<comment type="caution">
    <text evidence="9">Lacks conserved residue(s) required for the propagation of feature annotation.</text>
</comment>
<comment type="function">
    <text evidence="9">Part of the tripartite ATP-independent periplasmic (TRAP) transport system.</text>
</comment>
<reference evidence="11 12" key="1">
    <citation type="submission" date="2020-08" db="EMBL/GenBank/DDBJ databases">
        <title>Genome sequencing of Purple Non-Sulfur Bacteria from various extreme environments.</title>
        <authorList>
            <person name="Mayer M."/>
        </authorList>
    </citation>
    <scope>NUCLEOTIDE SEQUENCE [LARGE SCALE GENOMIC DNA]</scope>
    <source>
        <strain evidence="11 12">JA131</strain>
    </source>
</reference>
<dbReference type="RefSeq" id="WP_184045214.1">
    <property type="nucleotide sequence ID" value="NZ_JACIGK010000015.1"/>
</dbReference>
<dbReference type="InterPro" id="IPR055348">
    <property type="entry name" value="DctQ"/>
</dbReference>
<evidence type="ECO:0000256" key="2">
    <source>
        <dbReference type="ARBA" id="ARBA00022448"/>
    </source>
</evidence>
<dbReference type="EMBL" id="JACIGK010000015">
    <property type="protein sequence ID" value="MBB4266606.1"/>
    <property type="molecule type" value="Genomic_DNA"/>
</dbReference>
<keyword evidence="2 9" id="KW-0813">Transport</keyword>
<protein>
    <recommendedName>
        <fullName evidence="9">TRAP transporter small permease protein</fullName>
    </recommendedName>
</protein>
<evidence type="ECO:0000256" key="7">
    <source>
        <dbReference type="ARBA" id="ARBA00023136"/>
    </source>
</evidence>
<dbReference type="InterPro" id="IPR007387">
    <property type="entry name" value="TRAP_DctQ"/>
</dbReference>
<keyword evidence="3" id="KW-1003">Cell membrane</keyword>
<comment type="caution">
    <text evidence="11">The sequence shown here is derived from an EMBL/GenBank/DDBJ whole genome shotgun (WGS) entry which is preliminary data.</text>
</comment>
<dbReference type="PANTHER" id="PTHR35011">
    <property type="entry name" value="2,3-DIKETO-L-GULONATE TRAP TRANSPORTER SMALL PERMEASE PROTEIN YIAM"/>
    <property type="match status" value="1"/>
</dbReference>
<evidence type="ECO:0000256" key="4">
    <source>
        <dbReference type="ARBA" id="ARBA00022519"/>
    </source>
</evidence>
<comment type="subunit">
    <text evidence="9">The complex comprises the extracytoplasmic solute receptor protein and the two transmembrane proteins.</text>
</comment>
<evidence type="ECO:0000256" key="5">
    <source>
        <dbReference type="ARBA" id="ARBA00022692"/>
    </source>
</evidence>
<evidence type="ECO:0000313" key="11">
    <source>
        <dbReference type="EMBL" id="MBB4266606.1"/>
    </source>
</evidence>
<dbReference type="GO" id="GO:0022857">
    <property type="term" value="F:transmembrane transporter activity"/>
    <property type="evidence" value="ECO:0007669"/>
    <property type="project" value="UniProtKB-UniRule"/>
</dbReference>
<proteinExistence type="inferred from homology"/>
<keyword evidence="12" id="KW-1185">Reference proteome</keyword>
<evidence type="ECO:0000259" key="10">
    <source>
        <dbReference type="Pfam" id="PF04290"/>
    </source>
</evidence>
<feature type="transmembrane region" description="Helical" evidence="9">
    <location>
        <begin position="56"/>
        <end position="77"/>
    </location>
</feature>
<keyword evidence="7 9" id="KW-0472">Membrane</keyword>
<organism evidence="11 12">
    <name type="scientific">Roseospira visakhapatnamensis</name>
    <dbReference type="NCBI Taxonomy" id="390880"/>
    <lineage>
        <taxon>Bacteria</taxon>
        <taxon>Pseudomonadati</taxon>
        <taxon>Pseudomonadota</taxon>
        <taxon>Alphaproteobacteria</taxon>
        <taxon>Rhodospirillales</taxon>
        <taxon>Rhodospirillaceae</taxon>
        <taxon>Roseospira</taxon>
    </lineage>
</organism>
<evidence type="ECO:0000256" key="8">
    <source>
        <dbReference type="ARBA" id="ARBA00038436"/>
    </source>
</evidence>
<dbReference type="Proteomes" id="UP000554286">
    <property type="component" value="Unassembled WGS sequence"/>
</dbReference>
<evidence type="ECO:0000256" key="1">
    <source>
        <dbReference type="ARBA" id="ARBA00004429"/>
    </source>
</evidence>
<keyword evidence="6 9" id="KW-1133">Transmembrane helix</keyword>
<comment type="subcellular location">
    <subcellularLocation>
        <location evidence="1 9">Cell inner membrane</location>
        <topology evidence="1 9">Multi-pass membrane protein</topology>
    </subcellularLocation>
</comment>
<evidence type="ECO:0000256" key="6">
    <source>
        <dbReference type="ARBA" id="ARBA00022989"/>
    </source>
</evidence>
<gene>
    <name evidence="11" type="ORF">GGD89_002238</name>
</gene>
<dbReference type="AlphaFoldDB" id="A0A7W6RDJ6"/>
<evidence type="ECO:0000256" key="3">
    <source>
        <dbReference type="ARBA" id="ARBA00022475"/>
    </source>
</evidence>
<dbReference type="GO" id="GO:0005886">
    <property type="term" value="C:plasma membrane"/>
    <property type="evidence" value="ECO:0007669"/>
    <property type="project" value="UniProtKB-SubCell"/>
</dbReference>
<evidence type="ECO:0000313" key="12">
    <source>
        <dbReference type="Proteomes" id="UP000554286"/>
    </source>
</evidence>
<evidence type="ECO:0000256" key="9">
    <source>
        <dbReference type="RuleBase" id="RU369079"/>
    </source>
</evidence>
<keyword evidence="4 9" id="KW-0997">Cell inner membrane</keyword>
<feature type="transmembrane region" description="Helical" evidence="9">
    <location>
        <begin position="174"/>
        <end position="197"/>
    </location>
</feature>
<dbReference type="PANTHER" id="PTHR35011:SF2">
    <property type="entry name" value="2,3-DIKETO-L-GULONATE TRAP TRANSPORTER SMALL PERMEASE PROTEIN YIAM"/>
    <property type="match status" value="1"/>
</dbReference>
<accession>A0A7W6RDJ6</accession>
<feature type="domain" description="Tripartite ATP-independent periplasmic transporters DctQ component" evidence="10">
    <location>
        <begin position="68"/>
        <end position="196"/>
    </location>
</feature>
<dbReference type="GO" id="GO:0015740">
    <property type="term" value="P:C4-dicarboxylate transport"/>
    <property type="evidence" value="ECO:0007669"/>
    <property type="project" value="TreeGrafter"/>
</dbReference>
<keyword evidence="5 9" id="KW-0812">Transmembrane</keyword>
<dbReference type="Pfam" id="PF04290">
    <property type="entry name" value="DctQ"/>
    <property type="match status" value="1"/>
</dbReference>
<sequence length="202" mass="22469">MQVYRPRDHGAWSTGDVIWQEIMEAEHVVTPPVSETVGRPPPPAPSIGPMRHLHRLIEWLAILMFTAIVVVAVIQVVNRFFLGNSLSWSEEFQRYGHIWLVLMSISIAYRRGAHIGVDLLHSLLPHRPATLLRGVIDVAWLLLGVLLIVSAWKILGVSARQISAGLGVTMDKVYAGFLFGGGYMILSAAEQLILRLLGRVRP</sequence>
<comment type="similarity">
    <text evidence="8 9">Belongs to the TRAP transporter small permease family.</text>
</comment>
<feature type="transmembrane region" description="Helical" evidence="9">
    <location>
        <begin position="130"/>
        <end position="154"/>
    </location>
</feature>
<name>A0A7W6RDJ6_9PROT</name>